<dbReference type="InterPro" id="IPR017150">
    <property type="entry name" value="Pept_M20_glutamate_carboxypep"/>
</dbReference>
<protein>
    <submittedName>
        <fullName evidence="3">Uncharacterized protein</fullName>
    </submittedName>
</protein>
<feature type="domain" description="Peptidase M20 dimerisation" evidence="2">
    <location>
        <begin position="184"/>
        <end position="274"/>
    </location>
</feature>
<evidence type="ECO:0000259" key="1">
    <source>
        <dbReference type="Pfam" id="PF04389"/>
    </source>
</evidence>
<dbReference type="GO" id="GO:0016787">
    <property type="term" value="F:hydrolase activity"/>
    <property type="evidence" value="ECO:0007669"/>
    <property type="project" value="InterPro"/>
</dbReference>
<dbReference type="Pfam" id="PF07687">
    <property type="entry name" value="M20_dimer"/>
    <property type="match status" value="1"/>
</dbReference>
<dbReference type="InterPro" id="IPR011650">
    <property type="entry name" value="Peptidase_M20_dimer"/>
</dbReference>
<dbReference type="PIRSF" id="PIRSF037238">
    <property type="entry name" value="Carboxypeptidase_G2"/>
    <property type="match status" value="1"/>
</dbReference>
<dbReference type="Gene3D" id="3.30.70.360">
    <property type="match status" value="1"/>
</dbReference>
<evidence type="ECO:0000313" key="3">
    <source>
        <dbReference type="EMBL" id="GAF85349.1"/>
    </source>
</evidence>
<dbReference type="EMBL" id="BARS01004995">
    <property type="protein sequence ID" value="GAF85349.1"/>
    <property type="molecule type" value="Genomic_DNA"/>
</dbReference>
<organism evidence="3">
    <name type="scientific">marine sediment metagenome</name>
    <dbReference type="NCBI Taxonomy" id="412755"/>
    <lineage>
        <taxon>unclassified sequences</taxon>
        <taxon>metagenomes</taxon>
        <taxon>ecological metagenomes</taxon>
    </lineage>
</organism>
<dbReference type="InterPro" id="IPR007484">
    <property type="entry name" value="Peptidase_M28"/>
</dbReference>
<sequence length="320" mass="35878">MNFTDYFKSRQEEMVNLLKEIVIRESPSTDKKAVDTCSSFVIKEFKKIGTKITRFPQKKTGDLYLAEYPSEFRSKGKEQLLVLTHIDTVWPVGKIKGMPFLIKKSKVFGPGVLDMKIGLVMAMFSLKCLKEMKIQPRRRIAVFINSAEEIGSHSSHQTIQKLAKKSAYVLCLEPALPGGALKIQRKGRLVIRLEAKGKAAHAGTPEKGTNAVEELMMQLRQLRKIKTKGITFNIGLIGGGEKANIVAERAWAVLDIRFWNNSQKEKIINFLKQLSPQLSGAQISFSTESLTPPMEKTKASTDFFGKVKKIAESLEMTLEA</sequence>
<dbReference type="PANTHER" id="PTHR43808:SF9">
    <property type="entry name" value="BLL0789 PROTEIN"/>
    <property type="match status" value="1"/>
</dbReference>
<reference evidence="3" key="1">
    <citation type="journal article" date="2014" name="Front. Microbiol.">
        <title>High frequency of phylogenetically diverse reductive dehalogenase-homologous genes in deep subseafloor sedimentary metagenomes.</title>
        <authorList>
            <person name="Kawai M."/>
            <person name="Futagami T."/>
            <person name="Toyoda A."/>
            <person name="Takaki Y."/>
            <person name="Nishi S."/>
            <person name="Hori S."/>
            <person name="Arai W."/>
            <person name="Tsubouchi T."/>
            <person name="Morono Y."/>
            <person name="Uchiyama I."/>
            <person name="Ito T."/>
            <person name="Fujiyama A."/>
            <person name="Inagaki F."/>
            <person name="Takami H."/>
        </authorList>
    </citation>
    <scope>NUCLEOTIDE SEQUENCE</scope>
    <source>
        <strain evidence="3">Expedition CK06-06</strain>
    </source>
</reference>
<feature type="non-terminal residue" evidence="3">
    <location>
        <position position="320"/>
    </location>
</feature>
<dbReference type="PANTHER" id="PTHR43808">
    <property type="entry name" value="ACETYLORNITHINE DEACETYLASE"/>
    <property type="match status" value="1"/>
</dbReference>
<dbReference type="InterPro" id="IPR050072">
    <property type="entry name" value="Peptidase_M20A"/>
</dbReference>
<dbReference type="Gene3D" id="3.40.630.10">
    <property type="entry name" value="Zn peptidases"/>
    <property type="match status" value="1"/>
</dbReference>
<dbReference type="SUPFAM" id="SSF53187">
    <property type="entry name" value="Zn-dependent exopeptidases"/>
    <property type="match status" value="1"/>
</dbReference>
<feature type="domain" description="Peptidase M28" evidence="1">
    <location>
        <begin position="75"/>
        <end position="175"/>
    </location>
</feature>
<name>X0SWH1_9ZZZZ</name>
<proteinExistence type="predicted"/>
<evidence type="ECO:0000259" key="2">
    <source>
        <dbReference type="Pfam" id="PF07687"/>
    </source>
</evidence>
<comment type="caution">
    <text evidence="3">The sequence shown here is derived from an EMBL/GenBank/DDBJ whole genome shotgun (WGS) entry which is preliminary data.</text>
</comment>
<dbReference type="AlphaFoldDB" id="X0SWH1"/>
<gene>
    <name evidence="3" type="ORF">S01H1_09772</name>
</gene>
<accession>X0SWH1</accession>
<dbReference type="Pfam" id="PF04389">
    <property type="entry name" value="Peptidase_M28"/>
    <property type="match status" value="1"/>
</dbReference>